<dbReference type="AlphaFoldDB" id="A0A150GFC9"/>
<comment type="caution">
    <text evidence="1">The sequence shown here is derived from an EMBL/GenBank/DDBJ whole genome shotgun (WGS) entry which is preliminary data.</text>
</comment>
<gene>
    <name evidence="1" type="ORF">GPECTOR_27g705</name>
</gene>
<reference evidence="2" key="1">
    <citation type="journal article" date="2016" name="Nat. Commun.">
        <title>The Gonium pectorale genome demonstrates co-option of cell cycle regulation during the evolution of multicellularity.</title>
        <authorList>
            <person name="Hanschen E.R."/>
            <person name="Marriage T.N."/>
            <person name="Ferris P.J."/>
            <person name="Hamaji T."/>
            <person name="Toyoda A."/>
            <person name="Fujiyama A."/>
            <person name="Neme R."/>
            <person name="Noguchi H."/>
            <person name="Minakuchi Y."/>
            <person name="Suzuki M."/>
            <person name="Kawai-Toyooka H."/>
            <person name="Smith D.R."/>
            <person name="Sparks H."/>
            <person name="Anderson J."/>
            <person name="Bakaric R."/>
            <person name="Luria V."/>
            <person name="Karger A."/>
            <person name="Kirschner M.W."/>
            <person name="Durand P.M."/>
            <person name="Michod R.E."/>
            <person name="Nozaki H."/>
            <person name="Olson B.J."/>
        </authorList>
    </citation>
    <scope>NUCLEOTIDE SEQUENCE [LARGE SCALE GENOMIC DNA]</scope>
    <source>
        <strain evidence="2">NIES-2863</strain>
    </source>
</reference>
<accession>A0A150GFC9</accession>
<protein>
    <submittedName>
        <fullName evidence="1">Uncharacterized protein</fullName>
    </submittedName>
</protein>
<dbReference type="Proteomes" id="UP000075714">
    <property type="component" value="Unassembled WGS sequence"/>
</dbReference>
<dbReference type="EMBL" id="LSYV01000028">
    <property type="protein sequence ID" value="KXZ48534.1"/>
    <property type="molecule type" value="Genomic_DNA"/>
</dbReference>
<dbReference type="OrthoDB" id="535553at2759"/>
<organism evidence="1 2">
    <name type="scientific">Gonium pectorale</name>
    <name type="common">Green alga</name>
    <dbReference type="NCBI Taxonomy" id="33097"/>
    <lineage>
        <taxon>Eukaryota</taxon>
        <taxon>Viridiplantae</taxon>
        <taxon>Chlorophyta</taxon>
        <taxon>core chlorophytes</taxon>
        <taxon>Chlorophyceae</taxon>
        <taxon>CS clade</taxon>
        <taxon>Chlamydomonadales</taxon>
        <taxon>Volvocaceae</taxon>
        <taxon>Gonium</taxon>
    </lineage>
</organism>
<dbReference type="Gene3D" id="1.25.40.10">
    <property type="entry name" value="Tetratricopeptide repeat domain"/>
    <property type="match status" value="1"/>
</dbReference>
<dbReference type="SUPFAM" id="SSF48452">
    <property type="entry name" value="TPR-like"/>
    <property type="match status" value="1"/>
</dbReference>
<evidence type="ECO:0000313" key="2">
    <source>
        <dbReference type="Proteomes" id="UP000075714"/>
    </source>
</evidence>
<keyword evidence="2" id="KW-1185">Reference proteome</keyword>
<dbReference type="InterPro" id="IPR011990">
    <property type="entry name" value="TPR-like_helical_dom_sf"/>
</dbReference>
<evidence type="ECO:0000313" key="1">
    <source>
        <dbReference type="EMBL" id="KXZ48534.1"/>
    </source>
</evidence>
<proteinExistence type="predicted"/>
<sequence length="424" mass="45197">MIGTSYETAFAGAAAQEEDTRGLPTYAQFKKYATFKPDISDFGVDLKQLNRLLAECDYFVAVGGMGLGDLNILYGQEAKRASGIPFDGVLRMCRLIRPRLEKVRAALTPPEIDEEALFEGGTVRYRTPGVAGGAAAASWNTAMLRRSASFSRTVHARNLRGISAGGAGADASSAAALRNTFRANSAYDEAIEKFEQARDLAERLARGTMDLTARRNAAACLNNKGVCYSLLGQRADAVAAFRSAHHQLRPSEGLPDSPEALVAARNLSKALKQAFALNTAKLRPTSAPVYASSTSKSNAAVAYSRPGLYSTVGNTNIPKEDKLTAFLRSAITMRSPAPVTSVPAWRTKVTADDIILRKKEKELAAKAKARLAARAGDDAKGGKKKAAPKGPPPFEGMVGYPYASYGVANVKFGAKKKAVRKKAA</sequence>
<name>A0A150GFC9_GONPE</name>